<feature type="transmembrane region" description="Helical" evidence="5">
    <location>
        <begin position="297"/>
        <end position="317"/>
    </location>
</feature>
<evidence type="ECO:0000256" key="3">
    <source>
        <dbReference type="ARBA" id="ARBA00022989"/>
    </source>
</evidence>
<dbReference type="InterPro" id="IPR051788">
    <property type="entry name" value="MFS_Transporter"/>
</dbReference>
<evidence type="ECO:0000259" key="6">
    <source>
        <dbReference type="PROSITE" id="PS50850"/>
    </source>
</evidence>
<dbReference type="SUPFAM" id="SSF103473">
    <property type="entry name" value="MFS general substrate transporter"/>
    <property type="match status" value="1"/>
</dbReference>
<dbReference type="CDD" id="cd17393">
    <property type="entry name" value="MFS_MosC_like"/>
    <property type="match status" value="1"/>
</dbReference>
<evidence type="ECO:0000256" key="5">
    <source>
        <dbReference type="SAM" id="Phobius"/>
    </source>
</evidence>
<organism evidence="7 8">
    <name type="scientific">Rheinheimera marina</name>
    <dbReference type="NCBI Taxonomy" id="1774958"/>
    <lineage>
        <taxon>Bacteria</taxon>
        <taxon>Pseudomonadati</taxon>
        <taxon>Pseudomonadota</taxon>
        <taxon>Gammaproteobacteria</taxon>
        <taxon>Chromatiales</taxon>
        <taxon>Chromatiaceae</taxon>
        <taxon>Rheinheimera</taxon>
    </lineage>
</organism>
<feature type="transmembrane region" description="Helical" evidence="5">
    <location>
        <begin position="21"/>
        <end position="40"/>
    </location>
</feature>
<dbReference type="PROSITE" id="PS50850">
    <property type="entry name" value="MFS"/>
    <property type="match status" value="1"/>
</dbReference>
<dbReference type="InterPro" id="IPR020846">
    <property type="entry name" value="MFS_dom"/>
</dbReference>
<proteinExistence type="predicted"/>
<feature type="transmembrane region" description="Helical" evidence="5">
    <location>
        <begin position="102"/>
        <end position="125"/>
    </location>
</feature>
<evidence type="ECO:0000256" key="1">
    <source>
        <dbReference type="ARBA" id="ARBA00004141"/>
    </source>
</evidence>
<reference evidence="8" key="1">
    <citation type="journal article" date="2019" name="Int. J. Syst. Evol. Microbiol.">
        <title>The Global Catalogue of Microorganisms (GCM) 10K type strain sequencing project: providing services to taxonomists for standard genome sequencing and annotation.</title>
        <authorList>
            <consortium name="The Broad Institute Genomics Platform"/>
            <consortium name="The Broad Institute Genome Sequencing Center for Infectious Disease"/>
            <person name="Wu L."/>
            <person name="Ma J."/>
        </authorList>
    </citation>
    <scope>NUCLEOTIDE SEQUENCE [LARGE SCALE GENOMIC DNA]</scope>
    <source>
        <strain evidence="8">DT28</strain>
    </source>
</reference>
<feature type="transmembrane region" description="Helical" evidence="5">
    <location>
        <begin position="329"/>
        <end position="350"/>
    </location>
</feature>
<dbReference type="InterPro" id="IPR011701">
    <property type="entry name" value="MFS"/>
</dbReference>
<feature type="transmembrane region" description="Helical" evidence="5">
    <location>
        <begin position="269"/>
        <end position="291"/>
    </location>
</feature>
<protein>
    <submittedName>
        <fullName evidence="7">MFS transporter</fullName>
    </submittedName>
</protein>
<feature type="transmembrane region" description="Helical" evidence="5">
    <location>
        <begin position="238"/>
        <end position="257"/>
    </location>
</feature>
<feature type="transmembrane region" description="Helical" evidence="5">
    <location>
        <begin position="206"/>
        <end position="226"/>
    </location>
</feature>
<feature type="transmembrane region" description="Helical" evidence="5">
    <location>
        <begin position="76"/>
        <end position="96"/>
    </location>
</feature>
<evidence type="ECO:0000313" key="8">
    <source>
        <dbReference type="Proteomes" id="UP001595962"/>
    </source>
</evidence>
<keyword evidence="8" id="KW-1185">Reference proteome</keyword>
<accession>A0ABV9JQF2</accession>
<dbReference type="PANTHER" id="PTHR23514:SF13">
    <property type="entry name" value="INNER MEMBRANE PROTEIN YBJJ"/>
    <property type="match status" value="1"/>
</dbReference>
<feature type="transmembrane region" description="Helical" evidence="5">
    <location>
        <begin position="46"/>
        <end position="64"/>
    </location>
</feature>
<sequence length="382" mass="39401">MQIVPTPAHDQQQRTVLATRILFFCSGFATAAWAAIIPLVKANTAVSEGTLGLLLLCLGIGALASMPGAGALSSRYGCKTLLLASTALFALLLPLIPLVSSVWLLAVLLIGFGIGIGATDCVMNVQAILVEKQADKALMSGFHGFYSLGGIAGAGLMALQLSLGLNAFIACVNFTVLIILLLLANHRGLLPYANPKEGRSFAWPKGTVLLIGLICFSLFLAEGTVLDWSGVYLTEYRGLAQSSAALGLFCFSVTMTFGRLTGDWLISHLGARLVMTVGGLVASAGLVLAISTSSIPVALLGYALVGLGCANIVPVMFSATGKQTVMPQAIAVPAVTTLGYIGVLAGPASVGALAQYFTLPVALYCIAALIALATLLSTKVRV</sequence>
<gene>
    <name evidence="7" type="ORF">ACFO3I_15795</name>
</gene>
<feature type="transmembrane region" description="Helical" evidence="5">
    <location>
        <begin position="137"/>
        <end position="159"/>
    </location>
</feature>
<dbReference type="Pfam" id="PF07690">
    <property type="entry name" value="MFS_1"/>
    <property type="match status" value="1"/>
</dbReference>
<keyword evidence="3 5" id="KW-1133">Transmembrane helix</keyword>
<comment type="subcellular location">
    <subcellularLocation>
        <location evidence="1">Membrane</location>
        <topology evidence="1">Multi-pass membrane protein</topology>
    </subcellularLocation>
</comment>
<dbReference type="RefSeq" id="WP_377335585.1">
    <property type="nucleotide sequence ID" value="NZ_JBHSGB010000015.1"/>
</dbReference>
<evidence type="ECO:0000256" key="2">
    <source>
        <dbReference type="ARBA" id="ARBA00022692"/>
    </source>
</evidence>
<keyword evidence="2 5" id="KW-0812">Transmembrane</keyword>
<evidence type="ECO:0000256" key="4">
    <source>
        <dbReference type="ARBA" id="ARBA00023136"/>
    </source>
</evidence>
<feature type="transmembrane region" description="Helical" evidence="5">
    <location>
        <begin position="356"/>
        <end position="376"/>
    </location>
</feature>
<comment type="caution">
    <text evidence="7">The sequence shown here is derived from an EMBL/GenBank/DDBJ whole genome shotgun (WGS) entry which is preliminary data.</text>
</comment>
<dbReference type="EMBL" id="JBHSGB010000015">
    <property type="protein sequence ID" value="MFC4656481.1"/>
    <property type="molecule type" value="Genomic_DNA"/>
</dbReference>
<dbReference type="InterPro" id="IPR036259">
    <property type="entry name" value="MFS_trans_sf"/>
</dbReference>
<name>A0ABV9JQF2_9GAMM</name>
<feature type="transmembrane region" description="Helical" evidence="5">
    <location>
        <begin position="165"/>
        <end position="185"/>
    </location>
</feature>
<keyword evidence="4 5" id="KW-0472">Membrane</keyword>
<feature type="domain" description="Major facilitator superfamily (MFS) profile" evidence="6">
    <location>
        <begin position="15"/>
        <end position="382"/>
    </location>
</feature>
<dbReference type="PANTHER" id="PTHR23514">
    <property type="entry name" value="BYPASS OF STOP CODON PROTEIN 6"/>
    <property type="match status" value="1"/>
</dbReference>
<evidence type="ECO:0000313" key="7">
    <source>
        <dbReference type="EMBL" id="MFC4656481.1"/>
    </source>
</evidence>
<dbReference type="Gene3D" id="1.20.1250.20">
    <property type="entry name" value="MFS general substrate transporter like domains"/>
    <property type="match status" value="2"/>
</dbReference>
<dbReference type="Proteomes" id="UP001595962">
    <property type="component" value="Unassembled WGS sequence"/>
</dbReference>